<organism evidence="2 3">
    <name type="scientific">Emiliania huxleyi (strain CCMP1516)</name>
    <dbReference type="NCBI Taxonomy" id="280463"/>
    <lineage>
        <taxon>Eukaryota</taxon>
        <taxon>Haptista</taxon>
        <taxon>Haptophyta</taxon>
        <taxon>Prymnesiophyceae</taxon>
        <taxon>Isochrysidales</taxon>
        <taxon>Noelaerhabdaceae</taxon>
        <taxon>Emiliania</taxon>
    </lineage>
</organism>
<dbReference type="KEGG" id="ehx:EMIHUDRAFT_216338"/>
<evidence type="ECO:0000313" key="2">
    <source>
        <dbReference type="EnsemblProtists" id="EOD09771"/>
    </source>
</evidence>
<proteinExistence type="predicted"/>
<evidence type="ECO:0000313" key="3">
    <source>
        <dbReference type="Proteomes" id="UP000013827"/>
    </source>
</evidence>
<dbReference type="EnsemblProtists" id="EOD09771">
    <property type="protein sequence ID" value="EOD09771"/>
    <property type="gene ID" value="EMIHUDRAFT_216338"/>
</dbReference>
<dbReference type="AlphaFoldDB" id="A0A0D3IET6"/>
<dbReference type="PaxDb" id="2903-EOD09771"/>
<dbReference type="Proteomes" id="UP000013827">
    <property type="component" value="Unassembled WGS sequence"/>
</dbReference>
<feature type="region of interest" description="Disordered" evidence="1">
    <location>
        <begin position="89"/>
        <end position="121"/>
    </location>
</feature>
<feature type="compositionally biased region" description="Basic and acidic residues" evidence="1">
    <location>
        <begin position="110"/>
        <end position="121"/>
    </location>
</feature>
<evidence type="ECO:0000256" key="1">
    <source>
        <dbReference type="SAM" id="MobiDB-lite"/>
    </source>
</evidence>
<name>A0A0D3IET6_EMIH1</name>
<protein>
    <submittedName>
        <fullName evidence="2">Uncharacterized protein</fullName>
    </submittedName>
</protein>
<sequence length="121" mass="13191">MLADAGWRLESDTWSSRVLRFFGCHSFGEATALGSESVPAAPPVPPPDAPRVLLLDPGSGDACEALQGCFRVYLAVDPSYDIQAAALPRPPHSLSRRTSVKRYPPNWRSMPRDLETGVRLS</sequence>
<keyword evidence="3" id="KW-1185">Reference proteome</keyword>
<dbReference type="GeneID" id="17255891"/>
<dbReference type="HOGENOM" id="CLU_2228261_0_0_1"/>
<dbReference type="RefSeq" id="XP_005762200.1">
    <property type="nucleotide sequence ID" value="XM_005762143.1"/>
</dbReference>
<accession>A0A0D3IET6</accession>
<reference evidence="2" key="2">
    <citation type="submission" date="2024-10" db="UniProtKB">
        <authorList>
            <consortium name="EnsemblProtists"/>
        </authorList>
    </citation>
    <scope>IDENTIFICATION</scope>
</reference>
<reference evidence="3" key="1">
    <citation type="journal article" date="2013" name="Nature">
        <title>Pan genome of the phytoplankton Emiliania underpins its global distribution.</title>
        <authorList>
            <person name="Read B.A."/>
            <person name="Kegel J."/>
            <person name="Klute M.J."/>
            <person name="Kuo A."/>
            <person name="Lefebvre S.C."/>
            <person name="Maumus F."/>
            <person name="Mayer C."/>
            <person name="Miller J."/>
            <person name="Monier A."/>
            <person name="Salamov A."/>
            <person name="Young J."/>
            <person name="Aguilar M."/>
            <person name="Claverie J.M."/>
            <person name="Frickenhaus S."/>
            <person name="Gonzalez K."/>
            <person name="Herman E.K."/>
            <person name="Lin Y.C."/>
            <person name="Napier J."/>
            <person name="Ogata H."/>
            <person name="Sarno A.F."/>
            <person name="Shmutz J."/>
            <person name="Schroeder D."/>
            <person name="de Vargas C."/>
            <person name="Verret F."/>
            <person name="von Dassow P."/>
            <person name="Valentin K."/>
            <person name="Van de Peer Y."/>
            <person name="Wheeler G."/>
            <person name="Dacks J.B."/>
            <person name="Delwiche C.F."/>
            <person name="Dyhrman S.T."/>
            <person name="Glockner G."/>
            <person name="John U."/>
            <person name="Richards T."/>
            <person name="Worden A.Z."/>
            <person name="Zhang X."/>
            <person name="Grigoriev I.V."/>
            <person name="Allen A.E."/>
            <person name="Bidle K."/>
            <person name="Borodovsky M."/>
            <person name="Bowler C."/>
            <person name="Brownlee C."/>
            <person name="Cock J.M."/>
            <person name="Elias M."/>
            <person name="Gladyshev V.N."/>
            <person name="Groth M."/>
            <person name="Guda C."/>
            <person name="Hadaegh A."/>
            <person name="Iglesias-Rodriguez M.D."/>
            <person name="Jenkins J."/>
            <person name="Jones B.M."/>
            <person name="Lawson T."/>
            <person name="Leese F."/>
            <person name="Lindquist E."/>
            <person name="Lobanov A."/>
            <person name="Lomsadze A."/>
            <person name="Malik S.B."/>
            <person name="Marsh M.E."/>
            <person name="Mackinder L."/>
            <person name="Mock T."/>
            <person name="Mueller-Roeber B."/>
            <person name="Pagarete A."/>
            <person name="Parker M."/>
            <person name="Probert I."/>
            <person name="Quesneville H."/>
            <person name="Raines C."/>
            <person name="Rensing S.A."/>
            <person name="Riano-Pachon D.M."/>
            <person name="Richier S."/>
            <person name="Rokitta S."/>
            <person name="Shiraiwa Y."/>
            <person name="Soanes D.M."/>
            <person name="van der Giezen M."/>
            <person name="Wahlund T.M."/>
            <person name="Williams B."/>
            <person name="Wilson W."/>
            <person name="Wolfe G."/>
            <person name="Wurch L.L."/>
        </authorList>
    </citation>
    <scope>NUCLEOTIDE SEQUENCE</scope>
</reference>